<dbReference type="Pfam" id="PF13304">
    <property type="entry name" value="AAA_21"/>
    <property type="match status" value="2"/>
</dbReference>
<feature type="domain" description="ATPase AAA-type core" evidence="1">
    <location>
        <begin position="296"/>
        <end position="362"/>
    </location>
</feature>
<dbReference type="PANTHER" id="PTHR40396">
    <property type="entry name" value="ATPASE-LIKE PROTEIN"/>
    <property type="match status" value="1"/>
</dbReference>
<comment type="caution">
    <text evidence="2">The sequence shown here is derived from an EMBL/GenBank/DDBJ whole genome shotgun (WGS) entry which is preliminary data.</text>
</comment>
<dbReference type="InterPro" id="IPR027417">
    <property type="entry name" value="P-loop_NTPase"/>
</dbReference>
<protein>
    <recommendedName>
        <fullName evidence="1">ATPase AAA-type core domain-containing protein</fullName>
    </recommendedName>
</protein>
<sequence>MLIDFTIKNFRSIYNEQTLSMIAPRSRKEMEARNSVFIEDGRFEVVKTSLIYGPNASGKSNIIQALDAFRYFVINSHELKLDEEIPVYEPFKLKESSQSEPVGFSVEFIADGIRYLYSISFNRNTVLTEELIQFKNNRKARLFKRVGKEISYGTHLKGEKRGVENLLLANHLFLSRAANLGLEQFFPVYRFFQKKLNIIQSDFPSRFSTTRMLKSGDSLLKQLVMGFLNAADLNISDLKIETDINRLENFKLPDNFPAALRDKVIEDMKSKEKIGHPMFSASGKFIKTIFFDLEEEESSGTAKMYDLAGKILDAIGSGSILVIDEFDSNLHPTLAAYIIELFNSVKIGSNESQLILATHNILNMEIDVLSRDQIWFTKKNQYGESELYSLDEFDKNVVRKNGAYSKWYLEGRFSAIPNIELRKFQKLLISSYASKKKTSK</sequence>
<keyword evidence="3" id="KW-1185">Reference proteome</keyword>
<dbReference type="Proteomes" id="UP000231919">
    <property type="component" value="Unassembled WGS sequence"/>
</dbReference>
<name>A0ABX4N4T0_9LEPT</name>
<evidence type="ECO:0000313" key="2">
    <source>
        <dbReference type="EMBL" id="PJZ28314.1"/>
    </source>
</evidence>
<dbReference type="InterPro" id="IPR003959">
    <property type="entry name" value="ATPase_AAA_core"/>
</dbReference>
<gene>
    <name evidence="2" type="ORF">CH378_18500</name>
</gene>
<feature type="domain" description="ATPase AAA-type core" evidence="1">
    <location>
        <begin position="51"/>
        <end position="146"/>
    </location>
</feature>
<evidence type="ECO:0000313" key="3">
    <source>
        <dbReference type="Proteomes" id="UP000231919"/>
    </source>
</evidence>
<dbReference type="Gene3D" id="3.40.50.300">
    <property type="entry name" value="P-loop containing nucleotide triphosphate hydrolases"/>
    <property type="match status" value="1"/>
</dbReference>
<reference evidence="2 3" key="1">
    <citation type="submission" date="2017-07" db="EMBL/GenBank/DDBJ databases">
        <title>Leptospira spp. isolated from tropical soils.</title>
        <authorList>
            <person name="Thibeaux R."/>
            <person name="Iraola G."/>
            <person name="Ferres I."/>
            <person name="Bierque E."/>
            <person name="Girault D."/>
            <person name="Soupe-Gilbert M.-E."/>
            <person name="Picardeau M."/>
            <person name="Goarant C."/>
        </authorList>
    </citation>
    <scope>NUCLEOTIDE SEQUENCE [LARGE SCALE GENOMIC DNA]</scope>
    <source>
        <strain evidence="2 3">JW2-C-B1</strain>
    </source>
</reference>
<dbReference type="SUPFAM" id="SSF52540">
    <property type="entry name" value="P-loop containing nucleoside triphosphate hydrolases"/>
    <property type="match status" value="1"/>
</dbReference>
<proteinExistence type="predicted"/>
<dbReference type="PANTHER" id="PTHR40396:SF1">
    <property type="entry name" value="ATPASE AAA-TYPE CORE DOMAIN-CONTAINING PROTEIN"/>
    <property type="match status" value="1"/>
</dbReference>
<organism evidence="2 3">
    <name type="scientific">Leptospira kmetyi</name>
    <dbReference type="NCBI Taxonomy" id="408139"/>
    <lineage>
        <taxon>Bacteria</taxon>
        <taxon>Pseudomonadati</taxon>
        <taxon>Spirochaetota</taxon>
        <taxon>Spirochaetia</taxon>
        <taxon>Leptospirales</taxon>
        <taxon>Leptospiraceae</taxon>
        <taxon>Leptospira</taxon>
    </lineage>
</organism>
<accession>A0ABX4N4T0</accession>
<dbReference type="EMBL" id="NPDP01000042">
    <property type="protein sequence ID" value="PJZ28314.1"/>
    <property type="molecule type" value="Genomic_DNA"/>
</dbReference>
<evidence type="ECO:0000259" key="1">
    <source>
        <dbReference type="Pfam" id="PF13304"/>
    </source>
</evidence>